<dbReference type="CDD" id="cd05233">
    <property type="entry name" value="SDR_c"/>
    <property type="match status" value="1"/>
</dbReference>
<dbReference type="RefSeq" id="WP_343925396.1">
    <property type="nucleotide sequence ID" value="NZ_BAAAKW010000032.1"/>
</dbReference>
<reference evidence="3 4" key="1">
    <citation type="journal article" date="2019" name="Int. J. Syst. Evol. Microbiol.">
        <title>The Global Catalogue of Microorganisms (GCM) 10K type strain sequencing project: providing services to taxonomists for standard genome sequencing and annotation.</title>
        <authorList>
            <consortium name="The Broad Institute Genomics Platform"/>
            <consortium name="The Broad Institute Genome Sequencing Center for Infectious Disease"/>
            <person name="Wu L."/>
            <person name="Ma J."/>
        </authorList>
    </citation>
    <scope>NUCLEOTIDE SEQUENCE [LARGE SCALE GENOMIC DNA]</scope>
    <source>
        <strain evidence="3 4">JCM 12762</strain>
    </source>
</reference>
<dbReference type="Gene3D" id="3.40.50.720">
    <property type="entry name" value="NAD(P)-binding Rossmann-like Domain"/>
    <property type="match status" value="1"/>
</dbReference>
<organism evidence="3 4">
    <name type="scientific">Rhodoglobus aureus</name>
    <dbReference type="NCBI Taxonomy" id="191497"/>
    <lineage>
        <taxon>Bacteria</taxon>
        <taxon>Bacillati</taxon>
        <taxon>Actinomycetota</taxon>
        <taxon>Actinomycetes</taxon>
        <taxon>Micrococcales</taxon>
        <taxon>Microbacteriaceae</taxon>
        <taxon>Rhodoglobus</taxon>
    </lineage>
</organism>
<dbReference type="PROSITE" id="PS00061">
    <property type="entry name" value="ADH_SHORT"/>
    <property type="match status" value="1"/>
</dbReference>
<dbReference type="EMBL" id="BAAAKW010000032">
    <property type="protein sequence ID" value="GAA1220065.1"/>
    <property type="molecule type" value="Genomic_DNA"/>
</dbReference>
<dbReference type="PANTHER" id="PTHR42760:SF133">
    <property type="entry name" value="3-OXOACYL-[ACYL-CARRIER-PROTEIN] REDUCTASE"/>
    <property type="match status" value="1"/>
</dbReference>
<dbReference type="SUPFAM" id="SSF51735">
    <property type="entry name" value="NAD(P)-binding Rossmann-fold domains"/>
    <property type="match status" value="1"/>
</dbReference>
<dbReference type="PRINTS" id="PR00081">
    <property type="entry name" value="GDHRDH"/>
</dbReference>
<evidence type="ECO:0000256" key="2">
    <source>
        <dbReference type="ARBA" id="ARBA00023002"/>
    </source>
</evidence>
<accession>A0ABN1VSV2</accession>
<name>A0ABN1VSV2_9MICO</name>
<dbReference type="Proteomes" id="UP001500943">
    <property type="component" value="Unassembled WGS sequence"/>
</dbReference>
<gene>
    <name evidence="3" type="ORF">GCM10009655_19550</name>
</gene>
<dbReference type="InterPro" id="IPR036291">
    <property type="entry name" value="NAD(P)-bd_dom_sf"/>
</dbReference>
<dbReference type="InterPro" id="IPR020904">
    <property type="entry name" value="Sc_DH/Rdtase_CS"/>
</dbReference>
<evidence type="ECO:0000256" key="1">
    <source>
        <dbReference type="ARBA" id="ARBA00006484"/>
    </source>
</evidence>
<protein>
    <submittedName>
        <fullName evidence="3">SDR family oxidoreductase</fullName>
    </submittedName>
</protein>
<dbReference type="Pfam" id="PF13561">
    <property type="entry name" value="adh_short_C2"/>
    <property type="match status" value="1"/>
</dbReference>
<comment type="similarity">
    <text evidence="1">Belongs to the short-chain dehydrogenases/reductases (SDR) family.</text>
</comment>
<keyword evidence="4" id="KW-1185">Reference proteome</keyword>
<dbReference type="PANTHER" id="PTHR42760">
    <property type="entry name" value="SHORT-CHAIN DEHYDROGENASES/REDUCTASES FAMILY MEMBER"/>
    <property type="match status" value="1"/>
</dbReference>
<evidence type="ECO:0000313" key="4">
    <source>
        <dbReference type="Proteomes" id="UP001500943"/>
    </source>
</evidence>
<keyword evidence="2" id="KW-0560">Oxidoreductase</keyword>
<dbReference type="InterPro" id="IPR002347">
    <property type="entry name" value="SDR_fam"/>
</dbReference>
<dbReference type="PRINTS" id="PR00080">
    <property type="entry name" value="SDRFAMILY"/>
</dbReference>
<sequence>MRLRPDESFDLANKVALVTGGATGIGRATCFSLADIGVGTVIVNYRESAADADTVARTLTAGGIRAIPMQADIADQESVKQLLHRVEVEVGRLDYLVNNAGTTRLVPFRDLDAITPKIWDQLTATNLYGAFFCCSAAGDLLARNRGAIVNVASIAGHRAVGSSIPYGVTKAGLLQLTRSLAVTMAPDVRVNSVSAGTVLSGWHEKLVDSEVFARSAEAEAGVVPLRRLAHPEDIAQAIVSMLLMDFVTGQDLIVDGGKSVLY</sequence>
<evidence type="ECO:0000313" key="3">
    <source>
        <dbReference type="EMBL" id="GAA1220065.1"/>
    </source>
</evidence>
<proteinExistence type="inferred from homology"/>
<comment type="caution">
    <text evidence="3">The sequence shown here is derived from an EMBL/GenBank/DDBJ whole genome shotgun (WGS) entry which is preliminary data.</text>
</comment>